<sequence>MFRTLIAVLVFMVVFIYLSLLNPHKAHVVLAKGFTVDLPVSILLVVTVSLGFVLAYLLGFLKDIKLAMLSKKVSAQAQVKEKIIESLNLARSFSSEAGKKYLELVKTGDDPYLLSLYGSFLRDLGRLDESKEIHAEYGLDRKFAYCFAEFLKDLSEEGRHSEVVAILKDLPKNKFTPYLLQVGFEAAINAGEEEYAAWLSEKLFKMVPTKFTEALYLGTKVALSEKKKDSRAIKKILKKKPGFVPAIKALEAMGEKQEVIQSLRRAYRETKDETYLVWLIDVIIKERGSDPRKTLAFIERLSEENDEVLMLCKAYLFAELGMYEEALKTLGEVRKDSYLKSYVKYLALKGLGRLEEACASVEDLAKKGALRYRCGSCGFLSAELVSRCPQCNNFDTMRLEV</sequence>
<dbReference type="OrthoDB" id="9761222at2"/>
<gene>
    <name evidence="4" type="ORF">TST_0544</name>
</gene>
<evidence type="ECO:0000313" key="5">
    <source>
        <dbReference type="Proteomes" id="UP000063234"/>
    </source>
</evidence>
<accession>A0A0S3QSN0</accession>
<feature type="transmembrane region" description="Helical" evidence="2">
    <location>
        <begin position="41"/>
        <end position="61"/>
    </location>
</feature>
<protein>
    <recommendedName>
        <fullName evidence="3">LapB rubredoxin metal binding domain-containing protein</fullName>
    </recommendedName>
</protein>
<keyword evidence="5" id="KW-1185">Reference proteome</keyword>
<dbReference type="Proteomes" id="UP000063234">
    <property type="component" value="Chromosome"/>
</dbReference>
<organism evidence="4 5">
    <name type="scientific">Thermosulfidibacter takaii (strain DSM 17441 / JCM 13301 / NBRC 103674 / ABI70S6)</name>
    <dbReference type="NCBI Taxonomy" id="1298851"/>
    <lineage>
        <taxon>Bacteria</taxon>
        <taxon>Pseudomonadati</taxon>
        <taxon>Thermosulfidibacterota</taxon>
        <taxon>Thermosulfidibacteria</taxon>
        <taxon>Thermosulfidibacterales</taxon>
        <taxon>Thermosulfidibacteraceae</taxon>
    </lineage>
</organism>
<dbReference type="Pfam" id="PF18073">
    <property type="entry name" value="Zn_ribbon_LapB"/>
    <property type="match status" value="1"/>
</dbReference>
<keyword evidence="2" id="KW-1133">Transmembrane helix</keyword>
<keyword evidence="2" id="KW-0472">Membrane</keyword>
<dbReference type="AlphaFoldDB" id="A0A0S3QSN0"/>
<evidence type="ECO:0000313" key="4">
    <source>
        <dbReference type="EMBL" id="BAT71350.1"/>
    </source>
</evidence>
<feature type="domain" description="LapB rubredoxin metal binding" evidence="3">
    <location>
        <begin position="372"/>
        <end position="398"/>
    </location>
</feature>
<evidence type="ECO:0000256" key="2">
    <source>
        <dbReference type="SAM" id="Phobius"/>
    </source>
</evidence>
<name>A0A0S3QSN0_THET7</name>
<dbReference type="STRING" id="1298851.TST_0544"/>
<evidence type="ECO:0000256" key="1">
    <source>
        <dbReference type="ARBA" id="ARBA00022723"/>
    </source>
</evidence>
<dbReference type="InterPro" id="IPR041166">
    <property type="entry name" value="Rubredoxin_2"/>
</dbReference>
<dbReference type="RefSeq" id="WP_068549270.1">
    <property type="nucleotide sequence ID" value="NZ_AP013035.1"/>
</dbReference>
<dbReference type="EMBL" id="AP013035">
    <property type="protein sequence ID" value="BAT71350.1"/>
    <property type="molecule type" value="Genomic_DNA"/>
</dbReference>
<evidence type="ECO:0000259" key="3">
    <source>
        <dbReference type="Pfam" id="PF18073"/>
    </source>
</evidence>
<keyword evidence="2" id="KW-0812">Transmembrane</keyword>
<reference evidence="5" key="1">
    <citation type="journal article" date="2018" name="Science">
        <title>A primordial and reversible TCA cycle in a facultatively chemolithoautotrophic thermophile.</title>
        <authorList>
            <person name="Nunoura T."/>
            <person name="Chikaraishi Y."/>
            <person name="Izaki R."/>
            <person name="Suwa T."/>
            <person name="Sato T."/>
            <person name="Harada T."/>
            <person name="Mori K."/>
            <person name="Kato Y."/>
            <person name="Miyazaki M."/>
            <person name="Shimamura S."/>
            <person name="Yanagawa K."/>
            <person name="Shuto A."/>
            <person name="Ohkouchi N."/>
            <person name="Fujita N."/>
            <person name="Takaki Y."/>
            <person name="Atomi H."/>
            <person name="Takai K."/>
        </authorList>
    </citation>
    <scope>NUCLEOTIDE SEQUENCE [LARGE SCALE GENOMIC DNA]</scope>
    <source>
        <strain evidence="5">DSM 17441 / JCM 13301 / NBRC 103674 / ABI70S6</strain>
    </source>
</reference>
<proteinExistence type="predicted"/>
<dbReference type="GO" id="GO:0046872">
    <property type="term" value="F:metal ion binding"/>
    <property type="evidence" value="ECO:0007669"/>
    <property type="project" value="UniProtKB-KW"/>
</dbReference>
<keyword evidence="1" id="KW-0479">Metal-binding</keyword>
<dbReference type="KEGG" id="ttk:TST_0544"/>